<dbReference type="PANTHER" id="PTHR47566">
    <property type="match status" value="1"/>
</dbReference>
<dbReference type="NCBIfam" id="TIGR04183">
    <property type="entry name" value="Por_Secre_tail"/>
    <property type="match status" value="1"/>
</dbReference>
<evidence type="ECO:0000256" key="2">
    <source>
        <dbReference type="ARBA" id="ARBA00022737"/>
    </source>
</evidence>
<evidence type="ECO:0000256" key="3">
    <source>
        <dbReference type="SAM" id="SignalP"/>
    </source>
</evidence>
<sequence length="988" mass="108068">MRKVYLFLSLLLVAVWATAQVKSEIKITTSKEYGATLDMWPKSTSKEDAISIDWGDGELKEYNIDPNGMPYFTKVSGRIVGDTIRIFTKLVNLECSEGNVTSLTLIDQPLLTNLLVNDNELTSDKCILDGATNLKVVNLSKNQLTIFDMRPFEKLEMFSANDNESLSTVLFADGNSVLRSIDMANCDISHFYPIHLPGLESLNLSNGSLMELELADYYPNLESLNVSGNYISEIDIASCSKLSSFNCSENLLKEINVTQNPELLNLFCGGNQIEELNVSNQPKMTNLGCGENLLKSLDVSKLPSLTSLTCDGNQLKRLDLSNNEFLSRLYCKDNQLEFLDFAGNPRLDYVDCRNNANMTACTLNYMFSTMLSRYRDPYSPNLLIAGSNPEHADTEEINSADMKWMTDVKGDGTAVCDSVVITMMPSENGSYRLEQPSLYGKDYKEVTKKAMAGTPVKVVATPDSDYKYESVTVGGETIADTLFVLKEDAAISVNFKSTFVPYITVDVAAGTQMSFALRAAEEDTEVSVDWGDGVESAYTVGTGVSRIDGYAAGTTVKIAGAVIEADFTSYPGMGLWDNQLTGIDISHNDGLVSLSTYMNPVQKLTVGNCLDLEYLDCAYCELDELDVTANTKLVTLLCYGNELTKLDVTKCTQLEELSAKNNQLAELNLSGNTKLVSLDVQNNELEQIDVTQMKNLESLAINANKIREIDLANNAELRILTVSGNELTSLNLSHNTKLGKLLCADNKLAALDLSHHTGIYYIDCGGNSMTACALNDLYYGLPEYPELEEPVKGFTLWVKGSDEGTCNDAEHAESLIATGKGWRINYEGDGTGCNEAYITVKEPVNGKIQLMDSNNKKVVSGGKVAKNTVVTVITEPDEGYQVESVKANGKEVVENAFTVLRATDVVAKFTILSGIDMNEKEAITVIGGKNNITFDASAQAEIGIYSMDGVQIQKKTISDNERIDLPAGMYVVTVKTGQANVSKVVVVY</sequence>
<dbReference type="RefSeq" id="WP_262434084.1">
    <property type="nucleotide sequence ID" value="NZ_JACRTF010000001.1"/>
</dbReference>
<dbReference type="EMBL" id="JACRTF010000001">
    <property type="protein sequence ID" value="MBC8592921.1"/>
    <property type="molecule type" value="Genomic_DNA"/>
</dbReference>
<evidence type="ECO:0000313" key="4">
    <source>
        <dbReference type="EMBL" id="MBC8592921.1"/>
    </source>
</evidence>
<dbReference type="PANTHER" id="PTHR47566:SF1">
    <property type="entry name" value="PROTEIN NUD1"/>
    <property type="match status" value="1"/>
</dbReference>
<dbReference type="PROSITE" id="PS51450">
    <property type="entry name" value="LRR"/>
    <property type="match status" value="1"/>
</dbReference>
<feature type="signal peptide" evidence="3">
    <location>
        <begin position="1"/>
        <end position="19"/>
    </location>
</feature>
<dbReference type="InterPro" id="IPR032675">
    <property type="entry name" value="LRR_dom_sf"/>
</dbReference>
<gene>
    <name evidence="4" type="ORF">H8744_06565</name>
</gene>
<feature type="chain" id="PRO_5037334638" evidence="3">
    <location>
        <begin position="20"/>
        <end position="988"/>
    </location>
</feature>
<keyword evidence="1" id="KW-0433">Leucine-rich repeat</keyword>
<dbReference type="SUPFAM" id="SSF52058">
    <property type="entry name" value="L domain-like"/>
    <property type="match status" value="2"/>
</dbReference>
<dbReference type="InterPro" id="IPR001611">
    <property type="entry name" value="Leu-rich_rpt"/>
</dbReference>
<evidence type="ECO:0000313" key="5">
    <source>
        <dbReference type="Proteomes" id="UP000651085"/>
    </source>
</evidence>
<dbReference type="GO" id="GO:0035591">
    <property type="term" value="F:signaling adaptor activity"/>
    <property type="evidence" value="ECO:0007669"/>
    <property type="project" value="TreeGrafter"/>
</dbReference>
<dbReference type="AlphaFoldDB" id="A0A926IPN2"/>
<dbReference type="InterPro" id="IPR026444">
    <property type="entry name" value="Secre_tail"/>
</dbReference>
<keyword evidence="2" id="KW-0677">Repeat</keyword>
<comment type="caution">
    <text evidence="4">The sequence shown here is derived from an EMBL/GenBank/DDBJ whole genome shotgun (WGS) entry which is preliminary data.</text>
</comment>
<name>A0A926IPN2_9BACT</name>
<reference evidence="4" key="1">
    <citation type="submission" date="2020-08" db="EMBL/GenBank/DDBJ databases">
        <title>Genome public.</title>
        <authorList>
            <person name="Liu C."/>
            <person name="Sun Q."/>
        </authorList>
    </citation>
    <scope>NUCLEOTIDE SEQUENCE</scope>
    <source>
        <strain evidence="4">N12</strain>
    </source>
</reference>
<keyword evidence="3" id="KW-0732">Signal</keyword>
<organism evidence="4 5">
    <name type="scientific">Jilunia laotingensis</name>
    <dbReference type="NCBI Taxonomy" id="2763675"/>
    <lineage>
        <taxon>Bacteria</taxon>
        <taxon>Pseudomonadati</taxon>
        <taxon>Bacteroidota</taxon>
        <taxon>Bacteroidia</taxon>
        <taxon>Bacteroidales</taxon>
        <taxon>Bacteroidaceae</taxon>
        <taxon>Jilunia</taxon>
    </lineage>
</organism>
<proteinExistence type="predicted"/>
<keyword evidence="5" id="KW-1185">Reference proteome</keyword>
<dbReference type="InterPro" id="IPR052574">
    <property type="entry name" value="CDIRP"/>
</dbReference>
<dbReference type="Gene3D" id="3.80.10.10">
    <property type="entry name" value="Ribonuclease Inhibitor"/>
    <property type="match status" value="3"/>
</dbReference>
<evidence type="ECO:0000256" key="1">
    <source>
        <dbReference type="ARBA" id="ARBA00022614"/>
    </source>
</evidence>
<protein>
    <submittedName>
        <fullName evidence="4">T9SS type A sorting domain-containing protein</fullName>
    </submittedName>
</protein>
<accession>A0A926IPN2</accession>
<dbReference type="Proteomes" id="UP000651085">
    <property type="component" value="Unassembled WGS sequence"/>
</dbReference>